<name>A0ABS1WG32_9GAMM</name>
<evidence type="ECO:0000313" key="1">
    <source>
        <dbReference type="EMBL" id="MBL7528312.1"/>
    </source>
</evidence>
<accession>A0ABS1WG32</accession>
<comment type="caution">
    <text evidence="1">The sequence shown here is derived from an EMBL/GenBank/DDBJ whole genome shotgun (WGS) entry which is preliminary data.</text>
</comment>
<dbReference type="RefSeq" id="WP_203113756.1">
    <property type="nucleotide sequence ID" value="NZ_JADOBG010000023.1"/>
</dbReference>
<protein>
    <recommendedName>
        <fullName evidence="3">NHL repeat protein</fullName>
    </recommendedName>
</protein>
<dbReference type="EMBL" id="JADWVN010000032">
    <property type="protein sequence ID" value="MBL7528312.1"/>
    <property type="molecule type" value="Genomic_DNA"/>
</dbReference>
<evidence type="ECO:0008006" key="3">
    <source>
        <dbReference type="Google" id="ProtNLM"/>
    </source>
</evidence>
<gene>
    <name evidence="1" type="ORF">I5282_17240</name>
</gene>
<evidence type="ECO:0000313" key="2">
    <source>
        <dbReference type="Proteomes" id="UP000809910"/>
    </source>
</evidence>
<reference evidence="1 2" key="1">
    <citation type="submission" date="2020-12" db="EMBL/GenBank/DDBJ databases">
        <title>WGS of Legionella: environmental sample.</title>
        <authorList>
            <person name="Cristino S."/>
            <person name="Girolamini L."/>
            <person name="Salaris S."/>
            <person name="Pascale M.R."/>
            <person name="Mazzotta M."/>
            <person name="Orsini M."/>
            <person name="Grottola A."/>
        </authorList>
    </citation>
    <scope>NUCLEOTIDE SEQUENCE [LARGE SCALE GENOMIC DNA]</scope>
    <source>
        <strain evidence="1 2">30cs62</strain>
    </source>
</reference>
<keyword evidence="2" id="KW-1185">Reference proteome</keyword>
<dbReference type="Proteomes" id="UP000809910">
    <property type="component" value="Unassembled WGS sequence"/>
</dbReference>
<sequence>MKVRNLINKIGVGAWAMLTVTLAYAGTQLWTLTPITATSITVPANGTATVAYQVTNQSKKSHTLVMRSIPGITQVTTAGNCANPFVLGYQISCILNLSIKGSTLNGNVTGGPIVCHKGNINQCYQPSAVNSLNITKGPAVDYTVGGSTFGLQGTLVLVNNGGDALTLNADGTFTFANALPPGSVYSVTVLNQPATQTCTVSNGNGTIINSNVTNITVNCSTNTRTVGGTVLGLAAAESVVLQNNGGDNLTITNNGSFTFSTPVAQGANYNVSVLSQPSTQLCTVNNGSGTAGTTNITTVQLTCANAYTVGGTVTGLSGTVVLQNNLMDDLSISSNGAFTFPIPVAQGATYSVTVLTPPLAQTCTLTNESGTMGSANVTNVGVSCVTNTTTLTTSISDLALSRTGLTEYGVTGTPSSGVARVITITNTGVNSAFNLVVTPPSWPSGTSSTTDCSSTLASGSNCTITVTPGNTATSDGTNPCSSGTAPVPGAIQVTAVNATTVSIDVVILGYGCIYQSGYVYAFDDTTPNAGSIGGKVVTTSDQDSNVIWSSNGGGTGSLDVSYDTIPGVDDASNTSTGSPSYATFTAFFSHTYINANPFSSASFAMCDGGSDGACNTGNIETFYHQFITNNTLGNGGFAPFLATGGPTPLSFYAAGICKKTISTLTDWYLPATCEMGWGSGDCGLGTPALQNMQSSLMEFNHLDLLSGNYWSSTEVSFIADQGAWYQSYAPGHSNQNYGDKSERHRVRCSRALTF</sequence>
<proteinExistence type="predicted"/>
<organism evidence="1 2">
    <name type="scientific">Legionella bononiensis</name>
    <dbReference type="NCBI Taxonomy" id="2793102"/>
    <lineage>
        <taxon>Bacteria</taxon>
        <taxon>Pseudomonadati</taxon>
        <taxon>Pseudomonadota</taxon>
        <taxon>Gammaproteobacteria</taxon>
        <taxon>Legionellales</taxon>
        <taxon>Legionellaceae</taxon>
        <taxon>Legionella</taxon>
    </lineage>
</organism>